<proteinExistence type="predicted"/>
<reference evidence="1" key="1">
    <citation type="submission" date="2022-06" db="EMBL/GenBank/DDBJ databases">
        <authorList>
            <person name="Dietemann V."/>
            <person name="Ory F."/>
            <person name="Dainat B."/>
            <person name="Oberhansli S."/>
        </authorList>
    </citation>
    <scope>NUCLEOTIDE SEQUENCE</scope>
    <source>
        <strain evidence="1">Ena-SAMPLE-TAB-26-04-2022-14:26:32:270-5432</strain>
    </source>
</reference>
<dbReference type="InterPro" id="IPR009363">
    <property type="entry name" value="Phage_Mu_Gp16"/>
</dbReference>
<accession>A0ABM9GBZ7</accession>
<comment type="caution">
    <text evidence="1">The sequence shown here is derived from an EMBL/GenBank/DDBJ whole genome shotgun (WGS) entry which is preliminary data.</text>
</comment>
<gene>
    <name evidence="1" type="ORF">WJ0W_006790</name>
    <name evidence="2" type="ORF">WJ0W_007099</name>
</gene>
<organism evidence="1 3">
    <name type="scientific">Paenibacillus melissococcoides</name>
    <dbReference type="NCBI Taxonomy" id="2912268"/>
    <lineage>
        <taxon>Bacteria</taxon>
        <taxon>Bacillati</taxon>
        <taxon>Bacillota</taxon>
        <taxon>Bacilli</taxon>
        <taxon>Bacillales</taxon>
        <taxon>Paenibacillaceae</taxon>
        <taxon>Paenibacillus</taxon>
    </lineage>
</organism>
<name>A0ABM9GBZ7_9BACL</name>
<dbReference type="EMBL" id="CALYLO010000021">
    <property type="protein sequence ID" value="CAH8249913.1"/>
    <property type="molecule type" value="Genomic_DNA"/>
</dbReference>
<evidence type="ECO:0000313" key="3">
    <source>
        <dbReference type="Proteomes" id="UP001154322"/>
    </source>
</evidence>
<keyword evidence="3" id="KW-1185">Reference proteome</keyword>
<evidence type="ECO:0000313" key="2">
    <source>
        <dbReference type="EMBL" id="CAH8249913.1"/>
    </source>
</evidence>
<dbReference type="RefSeq" id="WP_213431500.1">
    <property type="nucleotide sequence ID" value="NZ_AP031286.1"/>
</dbReference>
<dbReference type="EMBL" id="CALYLO010000018">
    <property type="protein sequence ID" value="CAH8249605.1"/>
    <property type="molecule type" value="Genomic_DNA"/>
</dbReference>
<dbReference type="Proteomes" id="UP001154322">
    <property type="component" value="Unassembled WGS sequence"/>
</dbReference>
<sequence length="134" mass="15151">MDKITYPQIKNIFGLARQARMNNDELHDLVLTTTGSDSIKALSKAQGIKVIDRLNQMLGKVKPSRATPNQIWQINKLAEELGWKSDPRRLRRFLEKQQGVSHTSYLSPVQASKVIEALKAMKRREGVKPNAGRS</sequence>
<dbReference type="Pfam" id="PF06252">
    <property type="entry name" value="GemA"/>
    <property type="match status" value="1"/>
</dbReference>
<protein>
    <submittedName>
        <fullName evidence="1">Regulatory protein GemA</fullName>
    </submittedName>
</protein>
<evidence type="ECO:0000313" key="1">
    <source>
        <dbReference type="EMBL" id="CAH8249605.1"/>
    </source>
</evidence>